<keyword evidence="2" id="KW-1185">Reference proteome</keyword>
<gene>
    <name evidence="1" type="ORF">B0T21DRAFT_200272</name>
</gene>
<accession>A0AA40ECU3</accession>
<proteinExistence type="predicted"/>
<organism evidence="1 2">
    <name type="scientific">Apiosordaria backusii</name>
    <dbReference type="NCBI Taxonomy" id="314023"/>
    <lineage>
        <taxon>Eukaryota</taxon>
        <taxon>Fungi</taxon>
        <taxon>Dikarya</taxon>
        <taxon>Ascomycota</taxon>
        <taxon>Pezizomycotina</taxon>
        <taxon>Sordariomycetes</taxon>
        <taxon>Sordariomycetidae</taxon>
        <taxon>Sordariales</taxon>
        <taxon>Lasiosphaeriaceae</taxon>
        <taxon>Apiosordaria</taxon>
    </lineage>
</organism>
<reference evidence="1" key="1">
    <citation type="submission" date="2023-06" db="EMBL/GenBank/DDBJ databases">
        <title>Genome-scale phylogeny and comparative genomics of the fungal order Sordariales.</title>
        <authorList>
            <consortium name="Lawrence Berkeley National Laboratory"/>
            <person name="Hensen N."/>
            <person name="Bonometti L."/>
            <person name="Westerberg I."/>
            <person name="Brannstrom I.O."/>
            <person name="Guillou S."/>
            <person name="Cros-Aarteil S."/>
            <person name="Calhoun S."/>
            <person name="Haridas S."/>
            <person name="Kuo A."/>
            <person name="Mondo S."/>
            <person name="Pangilinan J."/>
            <person name="Riley R."/>
            <person name="Labutti K."/>
            <person name="Andreopoulos B."/>
            <person name="Lipzen A."/>
            <person name="Chen C."/>
            <person name="Yanf M."/>
            <person name="Daum C."/>
            <person name="Ng V."/>
            <person name="Clum A."/>
            <person name="Steindorff A."/>
            <person name="Ohm R."/>
            <person name="Martin F."/>
            <person name="Silar P."/>
            <person name="Natvig D."/>
            <person name="Lalanne C."/>
            <person name="Gautier V."/>
            <person name="Ament-Velasquez S.L."/>
            <person name="Kruys A."/>
            <person name="Hutchinson M.I."/>
            <person name="Powell A.J."/>
            <person name="Barry K."/>
            <person name="Miller A.N."/>
            <person name="Grigoriev I.V."/>
            <person name="Debuchy R."/>
            <person name="Gladieux P."/>
            <person name="Thoren M.H."/>
            <person name="Johannesson H."/>
        </authorList>
    </citation>
    <scope>NUCLEOTIDE SEQUENCE</scope>
    <source>
        <strain evidence="1">CBS 540.89</strain>
    </source>
</reference>
<protein>
    <submittedName>
        <fullName evidence="1">Uncharacterized protein</fullName>
    </submittedName>
</protein>
<dbReference type="AlphaFoldDB" id="A0AA40ECU3"/>
<name>A0AA40ECU3_9PEZI</name>
<evidence type="ECO:0000313" key="2">
    <source>
        <dbReference type="Proteomes" id="UP001172159"/>
    </source>
</evidence>
<evidence type="ECO:0000313" key="1">
    <source>
        <dbReference type="EMBL" id="KAK0732726.1"/>
    </source>
</evidence>
<dbReference type="Proteomes" id="UP001172159">
    <property type="component" value="Unassembled WGS sequence"/>
</dbReference>
<dbReference type="EMBL" id="JAUKTV010000008">
    <property type="protein sequence ID" value="KAK0732726.1"/>
    <property type="molecule type" value="Genomic_DNA"/>
</dbReference>
<sequence length="130" mass="14736">MYRAEGADIRKALIFHLTCLFLKTGSCRQLHGFLRRDSHSNRALTRTIPEVIKIPARPIHPTTASHIHEQFTGIFSSQSSALGNHRVGRHPHQLNLPSTIPHHALPYLLYGFKSRSKARGGEEKKKKRTV</sequence>
<comment type="caution">
    <text evidence="1">The sequence shown here is derived from an EMBL/GenBank/DDBJ whole genome shotgun (WGS) entry which is preliminary data.</text>
</comment>